<feature type="compositionally biased region" description="Polar residues" evidence="1">
    <location>
        <begin position="272"/>
        <end position="294"/>
    </location>
</feature>
<dbReference type="AlphaFoldDB" id="A0A6G0HTX1"/>
<accession>A0A6G0HTX1</accession>
<sequence>MDGRWTTVHYGRRPRRNPQPSRDWGYGRPTGWRARAPSLPYRREYSPHPNQPVPPPRATWFSGPRYRSYADVVRQGVFQPARTGFPARSGGPEVRRQAADPTFGRLIRKIYAVTKTVHHLQNVAPKPGKEEPRMITRMVEVLSGMIKPAAPTRKTSDLITGNAKNWGHNTCLILMEHYEKCLEEFLEDLSGFLTPDWKGAFEVAVRWARKNLPRISQDAIDHTEALIAARLEGRNPTGVPQQQTTTASQTQDPAQDQPQTRDPARVPRRRNATSAQTQDQAQKVTVATNTGDQDQQPRDQTDWFQVPPPSSSTAGDPPQDQREVRGRHRRIRGAMLTEDSIVEDPEPTHQDDERETLVHHSPTHSELEALFDELHEEEEEGRAGASTPQGSVVRTVAQVHRESDEEDSENEEFVDSPDRFVQRGPPRFGVFRHPTTQRKLTDWSLDVYRKILIVGDSNLARFPDFFNRDLQVESFPGSHFRHAQALMEKMDPPQDLVVEKIILSFGINSRINKCKETTIRNVQGALRSTKRQFPYADIYVPLVNFSLALPQEEQDNLQELNDYLERNMLFIPLLPDRKFETEADDIHWTADTGKAMFDHWMNFLNARTP</sequence>
<name>A0A6G0HTX1_LARCR</name>
<dbReference type="SUPFAM" id="SSF52266">
    <property type="entry name" value="SGNH hydrolase"/>
    <property type="match status" value="1"/>
</dbReference>
<dbReference type="Proteomes" id="UP000424527">
    <property type="component" value="Unassembled WGS sequence"/>
</dbReference>
<protein>
    <submittedName>
        <fullName evidence="2">Uncharacterized protein</fullName>
    </submittedName>
</protein>
<feature type="region of interest" description="Disordered" evidence="1">
    <location>
        <begin position="1"/>
        <end position="31"/>
    </location>
</feature>
<reference evidence="2 3" key="1">
    <citation type="submission" date="2019-07" db="EMBL/GenBank/DDBJ databases">
        <title>Chromosome genome assembly for large yellow croaker.</title>
        <authorList>
            <person name="Xiao S."/>
        </authorList>
    </citation>
    <scope>NUCLEOTIDE SEQUENCE [LARGE SCALE GENOMIC DNA]</scope>
    <source>
        <strain evidence="2">JMULYC20181020</strain>
        <tissue evidence="2">Muscle</tissue>
    </source>
</reference>
<evidence type="ECO:0000313" key="2">
    <source>
        <dbReference type="EMBL" id="KAE8282644.1"/>
    </source>
</evidence>
<dbReference type="InterPro" id="IPR036514">
    <property type="entry name" value="SGNH_hydro_sf"/>
</dbReference>
<dbReference type="Gene3D" id="3.40.50.1110">
    <property type="entry name" value="SGNH hydrolase"/>
    <property type="match status" value="1"/>
</dbReference>
<feature type="compositionally biased region" description="Low complexity" evidence="1">
    <location>
        <begin position="240"/>
        <end position="261"/>
    </location>
</feature>
<keyword evidence="3" id="KW-1185">Reference proteome</keyword>
<organism evidence="2 3">
    <name type="scientific">Larimichthys crocea</name>
    <name type="common">Large yellow croaker</name>
    <name type="synonym">Pseudosciaena crocea</name>
    <dbReference type="NCBI Taxonomy" id="215358"/>
    <lineage>
        <taxon>Eukaryota</taxon>
        <taxon>Metazoa</taxon>
        <taxon>Chordata</taxon>
        <taxon>Craniata</taxon>
        <taxon>Vertebrata</taxon>
        <taxon>Euteleostomi</taxon>
        <taxon>Actinopterygii</taxon>
        <taxon>Neopterygii</taxon>
        <taxon>Teleostei</taxon>
        <taxon>Neoteleostei</taxon>
        <taxon>Acanthomorphata</taxon>
        <taxon>Eupercaria</taxon>
        <taxon>Sciaenidae</taxon>
        <taxon>Larimichthys</taxon>
    </lineage>
</organism>
<feature type="compositionally biased region" description="Basic and acidic residues" evidence="1">
    <location>
        <begin position="346"/>
        <end position="360"/>
    </location>
</feature>
<evidence type="ECO:0000313" key="3">
    <source>
        <dbReference type="Proteomes" id="UP000424527"/>
    </source>
</evidence>
<gene>
    <name evidence="2" type="ORF">D5F01_LYC18031</name>
</gene>
<comment type="caution">
    <text evidence="2">The sequence shown here is derived from an EMBL/GenBank/DDBJ whole genome shotgun (WGS) entry which is preliminary data.</text>
</comment>
<evidence type="ECO:0000256" key="1">
    <source>
        <dbReference type="SAM" id="MobiDB-lite"/>
    </source>
</evidence>
<dbReference type="EMBL" id="REGW02000018">
    <property type="protein sequence ID" value="KAE8282644.1"/>
    <property type="molecule type" value="Genomic_DNA"/>
</dbReference>
<feature type="region of interest" description="Disordered" evidence="1">
    <location>
        <begin position="233"/>
        <end position="360"/>
    </location>
</feature>
<proteinExistence type="predicted"/>